<reference evidence="1" key="3">
    <citation type="submission" date="2015-04" db="UniProtKB">
        <authorList>
            <consortium name="EnsemblPlants"/>
        </authorList>
    </citation>
    <scope>IDENTIFICATION</scope>
</reference>
<organism evidence="1 2">
    <name type="scientific">Leersia perrieri</name>
    <dbReference type="NCBI Taxonomy" id="77586"/>
    <lineage>
        <taxon>Eukaryota</taxon>
        <taxon>Viridiplantae</taxon>
        <taxon>Streptophyta</taxon>
        <taxon>Embryophyta</taxon>
        <taxon>Tracheophyta</taxon>
        <taxon>Spermatophyta</taxon>
        <taxon>Magnoliopsida</taxon>
        <taxon>Liliopsida</taxon>
        <taxon>Poales</taxon>
        <taxon>Poaceae</taxon>
        <taxon>BOP clade</taxon>
        <taxon>Oryzoideae</taxon>
        <taxon>Oryzeae</taxon>
        <taxon>Oryzinae</taxon>
        <taxon>Leersia</taxon>
    </lineage>
</organism>
<dbReference type="AlphaFoldDB" id="A0A0D9WS11"/>
<evidence type="ECO:0000313" key="2">
    <source>
        <dbReference type="Proteomes" id="UP000032180"/>
    </source>
</evidence>
<dbReference type="Proteomes" id="UP000032180">
    <property type="component" value="Chromosome 6"/>
</dbReference>
<accession>A0A0D9WS11</accession>
<reference evidence="1 2" key="1">
    <citation type="submission" date="2012-08" db="EMBL/GenBank/DDBJ databases">
        <title>Oryza genome evolution.</title>
        <authorList>
            <person name="Wing R.A."/>
        </authorList>
    </citation>
    <scope>NUCLEOTIDE SEQUENCE</scope>
</reference>
<name>A0A0D9WS11_9ORYZ</name>
<proteinExistence type="predicted"/>
<reference evidence="2" key="2">
    <citation type="submission" date="2013-12" db="EMBL/GenBank/DDBJ databases">
        <authorList>
            <person name="Yu Y."/>
            <person name="Lee S."/>
            <person name="de Baynast K."/>
            <person name="Wissotski M."/>
            <person name="Liu L."/>
            <person name="Talag J."/>
            <person name="Goicoechea J."/>
            <person name="Angelova A."/>
            <person name="Jetty R."/>
            <person name="Kudrna D."/>
            <person name="Golser W."/>
            <person name="Rivera L."/>
            <person name="Zhang J."/>
            <person name="Wing R."/>
        </authorList>
    </citation>
    <scope>NUCLEOTIDE SEQUENCE</scope>
</reference>
<dbReference type="EnsemblPlants" id="LPERR06G17290.1">
    <property type="protein sequence ID" value="LPERR06G17290.1"/>
    <property type="gene ID" value="LPERR06G17290"/>
</dbReference>
<sequence length="108" mass="12397">MAPPPLALATEAKETLATPTSKAALRATVQVSGFSGAVSGISWRNNQPSRVTASAREVRYSWRRDVRDLLERLFRNLWSLLGMVGDIWPWSCFRKWQEQEIKIRHHFC</sequence>
<protein>
    <submittedName>
        <fullName evidence="1">Uncharacterized protein</fullName>
    </submittedName>
</protein>
<evidence type="ECO:0000313" key="1">
    <source>
        <dbReference type="EnsemblPlants" id="LPERR06G17290.1"/>
    </source>
</evidence>
<dbReference type="Gramene" id="LPERR06G17290.1">
    <property type="protein sequence ID" value="LPERR06G17290.1"/>
    <property type="gene ID" value="LPERR06G17290"/>
</dbReference>
<dbReference type="HOGENOM" id="CLU_2200736_0_0_1"/>
<keyword evidence="2" id="KW-1185">Reference proteome</keyword>